<evidence type="ECO:0000259" key="2">
    <source>
        <dbReference type="Pfam" id="PF00675"/>
    </source>
</evidence>
<dbReference type="Pfam" id="PF00675">
    <property type="entry name" value="Peptidase_M16"/>
    <property type="match status" value="1"/>
</dbReference>
<evidence type="ECO:0000313" key="4">
    <source>
        <dbReference type="EMBL" id="QPC44847.1"/>
    </source>
</evidence>
<accession>A0A7S8HDI6</accession>
<organism evidence="4 5">
    <name type="scientific">Kaustia mangrovi</name>
    <dbReference type="NCBI Taxonomy" id="2593653"/>
    <lineage>
        <taxon>Bacteria</taxon>
        <taxon>Pseudomonadati</taxon>
        <taxon>Pseudomonadota</taxon>
        <taxon>Alphaproteobacteria</taxon>
        <taxon>Hyphomicrobiales</taxon>
        <taxon>Parvibaculaceae</taxon>
        <taxon>Kaustia</taxon>
    </lineage>
</organism>
<evidence type="ECO:0000259" key="3">
    <source>
        <dbReference type="Pfam" id="PF05193"/>
    </source>
</evidence>
<feature type="chain" id="PRO_5032769278" evidence="1">
    <location>
        <begin position="40"/>
        <end position="465"/>
    </location>
</feature>
<dbReference type="Pfam" id="PF05193">
    <property type="entry name" value="Peptidase_M16_C"/>
    <property type="match status" value="1"/>
</dbReference>
<keyword evidence="5" id="KW-1185">Reference proteome</keyword>
<dbReference type="PANTHER" id="PTHR11851">
    <property type="entry name" value="METALLOPROTEASE"/>
    <property type="match status" value="1"/>
</dbReference>
<dbReference type="InterPro" id="IPR011765">
    <property type="entry name" value="Pept_M16_N"/>
</dbReference>
<dbReference type="PANTHER" id="PTHR11851:SF224">
    <property type="entry name" value="PROCESSING PROTEASE"/>
    <property type="match status" value="1"/>
</dbReference>
<feature type="signal peptide" evidence="1">
    <location>
        <begin position="1"/>
        <end position="39"/>
    </location>
</feature>
<gene>
    <name evidence="4" type="ORF">HW532_20375</name>
</gene>
<feature type="domain" description="Peptidase M16 N-terminal" evidence="2">
    <location>
        <begin position="57"/>
        <end position="192"/>
    </location>
</feature>
<evidence type="ECO:0000256" key="1">
    <source>
        <dbReference type="SAM" id="SignalP"/>
    </source>
</evidence>
<dbReference type="InterPro" id="IPR011249">
    <property type="entry name" value="Metalloenz_LuxS/M16"/>
</dbReference>
<dbReference type="GO" id="GO:0046872">
    <property type="term" value="F:metal ion binding"/>
    <property type="evidence" value="ECO:0007669"/>
    <property type="project" value="InterPro"/>
</dbReference>
<name>A0A7S8HDI6_9HYPH</name>
<dbReference type="RefSeq" id="WP_213162216.1">
    <property type="nucleotide sequence ID" value="NZ_CP058214.1"/>
</dbReference>
<protein>
    <submittedName>
        <fullName evidence="4">Insulinase family protein</fullName>
    </submittedName>
</protein>
<proteinExistence type="predicted"/>
<reference evidence="4 5" key="1">
    <citation type="submission" date="2020-06" db="EMBL/GenBank/DDBJ databases">
        <title>Genome sequence of 2 isolates from Red Sea Mangroves.</title>
        <authorList>
            <person name="Sefrji F."/>
            <person name="Michoud G."/>
            <person name="Merlino G."/>
            <person name="Daffonchio D."/>
        </authorList>
    </citation>
    <scope>NUCLEOTIDE SEQUENCE [LARGE SCALE GENOMIC DNA]</scope>
    <source>
        <strain evidence="4 5">R1DC25</strain>
    </source>
</reference>
<dbReference type="InterPro" id="IPR007863">
    <property type="entry name" value="Peptidase_M16_C"/>
</dbReference>
<dbReference type="InterPro" id="IPR050361">
    <property type="entry name" value="MPP/UQCRC_Complex"/>
</dbReference>
<dbReference type="AlphaFoldDB" id="A0A7S8HDI6"/>
<keyword evidence="1" id="KW-0732">Signal</keyword>
<evidence type="ECO:0000313" key="5">
    <source>
        <dbReference type="Proteomes" id="UP000593594"/>
    </source>
</evidence>
<dbReference type="Proteomes" id="UP000593594">
    <property type="component" value="Chromosome"/>
</dbReference>
<dbReference type="EMBL" id="CP058214">
    <property type="protein sequence ID" value="QPC44847.1"/>
    <property type="molecule type" value="Genomic_DNA"/>
</dbReference>
<feature type="domain" description="Peptidase M16 C-terminal" evidence="3">
    <location>
        <begin position="206"/>
        <end position="381"/>
    </location>
</feature>
<dbReference type="KEGG" id="kmn:HW532_20375"/>
<sequence>MSHTAARFNAPTRPRLASRWAAACAVLVALVALAAPAQAFEIQEVRSPGGITAWLVQDDTVPIVAMDFAFDGGAAADPEDKAGLANFLSGMLDEGAGDMTSEAFQNRLEELAVKLSFNADRDNFSGSLQTLSRNRDEAFVLLRLALTEPRFDAQPLERVRNQILVGLKRAAEDPHQIANAAWMRQALGDHPYARDPDGTQDTVAAISADDLGALAGRLFARDALTVAVVGDIDAATLGRLLDETFGALPETSGMPEIAEATVSDEGAVEVVNRDIPQSVIQFGARGLKRDDPDFVPAYVMNFVLGGGGFGSRLIEEVREKRGLSYSVFSYIYPLDHAGLFVGGAATRNDRARETIDILRKEIARMAKDGPSETELEEAKTYLTGSYPLRFDTNTKIAGELLGIQLEELGIDYVENRNAMIEAVTIDDVRRVARELLKPDALIFSVVGQPQGVTSSEPEPADATKG</sequence>
<dbReference type="Gene3D" id="3.30.830.10">
    <property type="entry name" value="Metalloenzyme, LuxS/M16 peptidase-like"/>
    <property type="match status" value="2"/>
</dbReference>
<dbReference type="SUPFAM" id="SSF63411">
    <property type="entry name" value="LuxS/MPP-like metallohydrolase"/>
    <property type="match status" value="2"/>
</dbReference>